<evidence type="ECO:0000259" key="3">
    <source>
        <dbReference type="Pfam" id="PF04982"/>
    </source>
</evidence>
<dbReference type="PANTHER" id="PTHR33741">
    <property type="entry name" value="TRANSMEMBRANE PROTEIN DDB_G0269096-RELATED"/>
    <property type="match status" value="1"/>
</dbReference>
<dbReference type="PANTHER" id="PTHR33741:SF5">
    <property type="entry name" value="TRANSMEMBRANE PROTEIN DDB_G0269096-RELATED"/>
    <property type="match status" value="1"/>
</dbReference>
<evidence type="ECO:0000313" key="4">
    <source>
        <dbReference type="EMBL" id="MDM4015220.1"/>
    </source>
</evidence>
<evidence type="ECO:0000256" key="1">
    <source>
        <dbReference type="SAM" id="MobiDB-lite"/>
    </source>
</evidence>
<feature type="region of interest" description="Disordered" evidence="1">
    <location>
        <begin position="232"/>
        <end position="277"/>
    </location>
</feature>
<dbReference type="Pfam" id="PF04982">
    <property type="entry name" value="TM_HPP"/>
    <property type="match status" value="1"/>
</dbReference>
<accession>A0ABT7PFF1</accession>
<evidence type="ECO:0000256" key="2">
    <source>
        <dbReference type="SAM" id="Phobius"/>
    </source>
</evidence>
<dbReference type="RefSeq" id="WP_289162698.1">
    <property type="nucleotide sequence ID" value="NZ_JASZZN010000004.1"/>
</dbReference>
<protein>
    <submittedName>
        <fullName evidence="4">HPP family protein</fullName>
    </submittedName>
</protein>
<keyword evidence="5" id="KW-1185">Reference proteome</keyword>
<reference evidence="4 5" key="1">
    <citation type="submission" date="2023-06" db="EMBL/GenBank/DDBJ databases">
        <title>Roseiconus lacunae JC819 isolated from Gulf of Mannar region, Tamil Nadu.</title>
        <authorList>
            <person name="Pk S."/>
            <person name="Ch S."/>
            <person name="Ch V.R."/>
        </authorList>
    </citation>
    <scope>NUCLEOTIDE SEQUENCE [LARGE SCALE GENOMIC DNA]</scope>
    <source>
        <strain evidence="4 5">JC819</strain>
    </source>
</reference>
<feature type="transmembrane region" description="Helical" evidence="2">
    <location>
        <begin position="21"/>
        <end position="42"/>
    </location>
</feature>
<feature type="domain" description="HPP transmembrane region" evidence="3">
    <location>
        <begin position="19"/>
        <end position="175"/>
    </location>
</feature>
<feature type="transmembrane region" description="Helical" evidence="2">
    <location>
        <begin position="80"/>
        <end position="98"/>
    </location>
</feature>
<dbReference type="EMBL" id="JASZZN010000004">
    <property type="protein sequence ID" value="MDM4015220.1"/>
    <property type="molecule type" value="Genomic_DNA"/>
</dbReference>
<sequence>MIGTLNRFKKWLGVELIQVSWAERVVAAVGSAVAIASVFLITQQSLPQAAAAGVIASMGASAVLLYAVSHGPLSQPWPLLGGHTLSAIIGVTCAKYIADQTLATAVAVGLAIGVMYQLKCIHPPGGATAFTAVMGGPAVHELGYGFVLCPVLFNAIAMLALAVAINYPFRWRRYPAFLLRHKKVDRLAKSGGSEELHQTILEAMGSLDAFVDVSKEDLVYLSEAITTHMNQAPDHSRIGGLRRNSTARWNQRDEDQRSIPKRRRSPKRGQDSITGDL</sequence>
<keyword evidence="2" id="KW-1133">Transmembrane helix</keyword>
<dbReference type="InterPro" id="IPR058581">
    <property type="entry name" value="TM_HPP"/>
</dbReference>
<comment type="caution">
    <text evidence="4">The sequence shown here is derived from an EMBL/GenBank/DDBJ whole genome shotgun (WGS) entry which is preliminary data.</text>
</comment>
<keyword evidence="2" id="KW-0812">Transmembrane</keyword>
<keyword evidence="2" id="KW-0472">Membrane</keyword>
<evidence type="ECO:0000313" key="5">
    <source>
        <dbReference type="Proteomes" id="UP001239462"/>
    </source>
</evidence>
<proteinExistence type="predicted"/>
<name>A0ABT7PFF1_9BACT</name>
<feature type="transmembrane region" description="Helical" evidence="2">
    <location>
        <begin position="48"/>
        <end position="68"/>
    </location>
</feature>
<dbReference type="Proteomes" id="UP001239462">
    <property type="component" value="Unassembled WGS sequence"/>
</dbReference>
<organism evidence="4 5">
    <name type="scientific">Roseiconus lacunae</name>
    <dbReference type="NCBI Taxonomy" id="2605694"/>
    <lineage>
        <taxon>Bacteria</taxon>
        <taxon>Pseudomonadati</taxon>
        <taxon>Planctomycetota</taxon>
        <taxon>Planctomycetia</taxon>
        <taxon>Pirellulales</taxon>
        <taxon>Pirellulaceae</taxon>
        <taxon>Roseiconus</taxon>
    </lineage>
</organism>
<feature type="transmembrane region" description="Helical" evidence="2">
    <location>
        <begin position="142"/>
        <end position="165"/>
    </location>
</feature>
<gene>
    <name evidence="4" type="ORF">QTN89_07250</name>
</gene>
<dbReference type="InterPro" id="IPR007065">
    <property type="entry name" value="HPP"/>
</dbReference>